<sequence length="173" mass="19962">MVGLCSAVVKCVFCGLVISIFLPNPDFGAMLETRYFHERSHAEVVCMMSTERYQNPYHEETQNSSIHVTLQQGIEHDVGQLVSLELTAESMFQEEAALLGAYVREDLAEARTFWGELKEDFHTWEISAGEMLLSVADPSRTEWHRSGLWKSHEDEEFTDKEFHNRELPDRDLH</sequence>
<comment type="caution">
    <text evidence="1">The sequence shown here is derived from an EMBL/GenBank/DDBJ whole genome shotgun (WGS) entry which is preliminary data.</text>
</comment>
<keyword evidence="2" id="KW-1185">Reference proteome</keyword>
<dbReference type="EMBL" id="PRDL01000001">
    <property type="protein sequence ID" value="MBE8716404.1"/>
    <property type="molecule type" value="Genomic_DNA"/>
</dbReference>
<organism evidence="1 2">
    <name type="scientific">Cellvibrio polysaccharolyticus</name>
    <dbReference type="NCBI Taxonomy" id="2082724"/>
    <lineage>
        <taxon>Bacteria</taxon>
        <taxon>Pseudomonadati</taxon>
        <taxon>Pseudomonadota</taxon>
        <taxon>Gammaproteobacteria</taxon>
        <taxon>Cellvibrionales</taxon>
        <taxon>Cellvibrionaceae</taxon>
        <taxon>Cellvibrio</taxon>
    </lineage>
</organism>
<dbReference type="InterPro" id="IPR009912">
    <property type="entry name" value="DUF1451"/>
</dbReference>
<reference evidence="1" key="1">
    <citation type="submission" date="2018-07" db="EMBL/GenBank/DDBJ databases">
        <title>Genome assembly of strain Ka43.</title>
        <authorList>
            <person name="Kukolya J."/>
            <person name="Nagy I."/>
            <person name="Horvath B."/>
            <person name="Toth A."/>
        </authorList>
    </citation>
    <scope>NUCLEOTIDE SEQUENCE</scope>
    <source>
        <strain evidence="1">KB43</strain>
    </source>
</reference>
<evidence type="ECO:0000313" key="1">
    <source>
        <dbReference type="EMBL" id="MBE8716404.1"/>
    </source>
</evidence>
<name>A0A928V5C6_9GAMM</name>
<dbReference type="Pfam" id="PF07295">
    <property type="entry name" value="DUF1451"/>
    <property type="match status" value="1"/>
</dbReference>
<protein>
    <submittedName>
        <fullName evidence="1">Uncharacterized protein</fullName>
    </submittedName>
</protein>
<gene>
    <name evidence="1" type="ORF">C4F51_04300</name>
</gene>
<proteinExistence type="predicted"/>
<evidence type="ECO:0000313" key="2">
    <source>
        <dbReference type="Proteomes" id="UP000652567"/>
    </source>
</evidence>
<dbReference type="Proteomes" id="UP000652567">
    <property type="component" value="Unassembled WGS sequence"/>
</dbReference>
<dbReference type="AlphaFoldDB" id="A0A928V5C6"/>
<accession>A0A928V5C6</accession>